<dbReference type="EMBL" id="MU005654">
    <property type="protein sequence ID" value="KAF2675669.1"/>
    <property type="molecule type" value="Genomic_DNA"/>
</dbReference>
<proteinExistence type="predicted"/>
<evidence type="ECO:0000256" key="1">
    <source>
        <dbReference type="SAM" id="MobiDB-lite"/>
    </source>
</evidence>
<evidence type="ECO:0000313" key="3">
    <source>
        <dbReference type="Proteomes" id="UP000799291"/>
    </source>
</evidence>
<organism evidence="2 3">
    <name type="scientific">Lentithecium fluviatile CBS 122367</name>
    <dbReference type="NCBI Taxonomy" id="1168545"/>
    <lineage>
        <taxon>Eukaryota</taxon>
        <taxon>Fungi</taxon>
        <taxon>Dikarya</taxon>
        <taxon>Ascomycota</taxon>
        <taxon>Pezizomycotina</taxon>
        <taxon>Dothideomycetes</taxon>
        <taxon>Pleosporomycetidae</taxon>
        <taxon>Pleosporales</taxon>
        <taxon>Massarineae</taxon>
        <taxon>Lentitheciaceae</taxon>
        <taxon>Lentithecium</taxon>
    </lineage>
</organism>
<gene>
    <name evidence="2" type="ORF">K458DRAFT_397735</name>
</gene>
<sequence length="72" mass="7805">MNTLEGHTRAHRGHTRATTLRPARNAHSALTTLPAYPRAYSSKRTCLRGYPGSTACWYAAIMATPSTALTST</sequence>
<accession>A0A6G1ICN3</accession>
<reference evidence="2" key="1">
    <citation type="journal article" date="2020" name="Stud. Mycol.">
        <title>101 Dothideomycetes genomes: a test case for predicting lifestyles and emergence of pathogens.</title>
        <authorList>
            <person name="Haridas S."/>
            <person name="Albert R."/>
            <person name="Binder M."/>
            <person name="Bloem J."/>
            <person name="Labutti K."/>
            <person name="Salamov A."/>
            <person name="Andreopoulos B."/>
            <person name="Baker S."/>
            <person name="Barry K."/>
            <person name="Bills G."/>
            <person name="Bluhm B."/>
            <person name="Cannon C."/>
            <person name="Castanera R."/>
            <person name="Culley D."/>
            <person name="Daum C."/>
            <person name="Ezra D."/>
            <person name="Gonzalez J."/>
            <person name="Henrissat B."/>
            <person name="Kuo A."/>
            <person name="Liang C."/>
            <person name="Lipzen A."/>
            <person name="Lutzoni F."/>
            <person name="Magnuson J."/>
            <person name="Mondo S."/>
            <person name="Nolan M."/>
            <person name="Ohm R."/>
            <person name="Pangilinan J."/>
            <person name="Park H.-J."/>
            <person name="Ramirez L."/>
            <person name="Alfaro M."/>
            <person name="Sun H."/>
            <person name="Tritt A."/>
            <person name="Yoshinaga Y."/>
            <person name="Zwiers L.-H."/>
            <person name="Turgeon B."/>
            <person name="Goodwin S."/>
            <person name="Spatafora J."/>
            <person name="Crous P."/>
            <person name="Grigoriev I."/>
        </authorList>
    </citation>
    <scope>NUCLEOTIDE SEQUENCE</scope>
    <source>
        <strain evidence="2">CBS 122367</strain>
    </source>
</reference>
<dbReference type="AlphaFoldDB" id="A0A6G1ICN3"/>
<evidence type="ECO:0000313" key="2">
    <source>
        <dbReference type="EMBL" id="KAF2675669.1"/>
    </source>
</evidence>
<dbReference type="Proteomes" id="UP000799291">
    <property type="component" value="Unassembled WGS sequence"/>
</dbReference>
<feature type="region of interest" description="Disordered" evidence="1">
    <location>
        <begin position="1"/>
        <end position="28"/>
    </location>
</feature>
<keyword evidence="3" id="KW-1185">Reference proteome</keyword>
<name>A0A6G1ICN3_9PLEO</name>
<protein>
    <submittedName>
        <fullName evidence="2">Uncharacterized protein</fullName>
    </submittedName>
</protein>